<keyword evidence="5" id="KW-1185">Reference proteome</keyword>
<organism evidence="4 5">
    <name type="scientific">Tetrapyrgos nigripes</name>
    <dbReference type="NCBI Taxonomy" id="182062"/>
    <lineage>
        <taxon>Eukaryota</taxon>
        <taxon>Fungi</taxon>
        <taxon>Dikarya</taxon>
        <taxon>Basidiomycota</taxon>
        <taxon>Agaricomycotina</taxon>
        <taxon>Agaricomycetes</taxon>
        <taxon>Agaricomycetidae</taxon>
        <taxon>Agaricales</taxon>
        <taxon>Marasmiineae</taxon>
        <taxon>Marasmiaceae</taxon>
        <taxon>Tetrapyrgos</taxon>
    </lineage>
</organism>
<comment type="caution">
    <text evidence="4">The sequence shown here is derived from an EMBL/GenBank/DDBJ whole genome shotgun (WGS) entry which is preliminary data.</text>
</comment>
<evidence type="ECO:0000256" key="2">
    <source>
        <dbReference type="SAM" id="MobiDB-lite"/>
    </source>
</evidence>
<dbReference type="InterPro" id="IPR029033">
    <property type="entry name" value="His_PPase_superfam"/>
</dbReference>
<evidence type="ECO:0000256" key="3">
    <source>
        <dbReference type="SAM" id="Phobius"/>
    </source>
</evidence>
<keyword evidence="3" id="KW-0812">Transmembrane</keyword>
<dbReference type="EMBL" id="JAACJM010000057">
    <property type="protein sequence ID" value="KAF5355273.1"/>
    <property type="molecule type" value="Genomic_DNA"/>
</dbReference>
<evidence type="ECO:0000313" key="4">
    <source>
        <dbReference type="EMBL" id="KAF5355273.1"/>
    </source>
</evidence>
<dbReference type="PANTHER" id="PTHR11567:SF142">
    <property type="entry name" value="PHOSPHOGLYCERATE MUTASE-LIKE PROTEIN"/>
    <property type="match status" value="1"/>
</dbReference>
<feature type="region of interest" description="Disordered" evidence="2">
    <location>
        <begin position="433"/>
        <end position="452"/>
    </location>
</feature>
<dbReference type="Pfam" id="PF00328">
    <property type="entry name" value="His_Phos_2"/>
    <property type="match status" value="1"/>
</dbReference>
<dbReference type="Gene3D" id="3.40.50.1240">
    <property type="entry name" value="Phosphoglycerate mutase-like"/>
    <property type="match status" value="1"/>
</dbReference>
<dbReference type="GO" id="GO:0016791">
    <property type="term" value="F:phosphatase activity"/>
    <property type="evidence" value="ECO:0007669"/>
    <property type="project" value="TreeGrafter"/>
</dbReference>
<dbReference type="AlphaFoldDB" id="A0A8H5G0D4"/>
<sequence length="452" mass="48715">MSDNSTVLGVVILARHGDRQGFYQDPNTYSATDTEITPLGEKQEFQLGQLLRSIYLDSSSPSVISGINSTIANSTQLIVRADAGDEGGVIFKSAMALLQGLFPSNSNDSTTLANGTTVTAPLDGYQYIPIESVDTDNDISLEGWTQCPAFDKSTQAFYNSSEFQKKANESSSFLNQLPQYLDGRPVTLQNMFNIFDFINVQNIHNARFHQALPDTFLRQARDLANYHEYGVFTDPDVAGIGNMPFRAALPSVLNGLADIKNASQPVKLVYQSISYKPFLSLFNMTGVASMNSSLAGIVNYAAAVALEVRQPSDGSEPVLRFKFKNGTEEPDFTTYNFMNTTGDVKLSSFVDFMTPNAINSTSEWCTICGNTNSRGCDAISAANAQGRAAAAVHQPISPVGAGFLGAGLTLFVVLCMLGVMFFLGFLTIGRGRSRQRGRGGITSEPSSGDAKA</sequence>
<name>A0A8H5G0D4_9AGAR</name>
<evidence type="ECO:0000256" key="1">
    <source>
        <dbReference type="ARBA" id="ARBA00005375"/>
    </source>
</evidence>
<protein>
    <recommendedName>
        <fullName evidence="6">Phosphoglycerate mutase-like protein</fullName>
    </recommendedName>
</protein>
<evidence type="ECO:0008006" key="6">
    <source>
        <dbReference type="Google" id="ProtNLM"/>
    </source>
</evidence>
<keyword evidence="3" id="KW-0472">Membrane</keyword>
<dbReference type="OrthoDB" id="258392at2759"/>
<dbReference type="Proteomes" id="UP000559256">
    <property type="component" value="Unassembled WGS sequence"/>
</dbReference>
<evidence type="ECO:0000313" key="5">
    <source>
        <dbReference type="Proteomes" id="UP000559256"/>
    </source>
</evidence>
<dbReference type="CDD" id="cd07061">
    <property type="entry name" value="HP_HAP_like"/>
    <property type="match status" value="1"/>
</dbReference>
<gene>
    <name evidence="4" type="ORF">D9758_006063</name>
</gene>
<comment type="similarity">
    <text evidence="1">Belongs to the histidine acid phosphatase family.</text>
</comment>
<accession>A0A8H5G0D4</accession>
<dbReference type="PANTHER" id="PTHR11567">
    <property type="entry name" value="ACID PHOSPHATASE-RELATED"/>
    <property type="match status" value="1"/>
</dbReference>
<dbReference type="InterPro" id="IPR050645">
    <property type="entry name" value="Histidine_acid_phosphatase"/>
</dbReference>
<proteinExistence type="inferred from homology"/>
<dbReference type="InterPro" id="IPR000560">
    <property type="entry name" value="His_Pase_clade-2"/>
</dbReference>
<reference evidence="4 5" key="1">
    <citation type="journal article" date="2020" name="ISME J.">
        <title>Uncovering the hidden diversity of litter-decomposition mechanisms in mushroom-forming fungi.</title>
        <authorList>
            <person name="Floudas D."/>
            <person name="Bentzer J."/>
            <person name="Ahren D."/>
            <person name="Johansson T."/>
            <person name="Persson P."/>
            <person name="Tunlid A."/>
        </authorList>
    </citation>
    <scope>NUCLEOTIDE SEQUENCE [LARGE SCALE GENOMIC DNA]</scope>
    <source>
        <strain evidence="4 5">CBS 291.85</strain>
    </source>
</reference>
<feature type="transmembrane region" description="Helical" evidence="3">
    <location>
        <begin position="403"/>
        <end position="428"/>
    </location>
</feature>
<keyword evidence="3" id="KW-1133">Transmembrane helix</keyword>
<dbReference type="SUPFAM" id="SSF53254">
    <property type="entry name" value="Phosphoglycerate mutase-like"/>
    <property type="match status" value="1"/>
</dbReference>